<gene>
    <name evidence="1" type="ORF">U27_02186</name>
</gene>
<dbReference type="STRING" id="1499967.U27_02186"/>
<sequence length="94" mass="10798">MKVITVPTEDTFFYHLLTAGVDNGLILQTTDGHRFMLWSLEDWEGFDVGESDDFGQEVEATSRNTQLMTLLAERRRHGRRIPLETLKEELGLDS</sequence>
<dbReference type="AlphaFoldDB" id="A0A0S6WAN7"/>
<evidence type="ECO:0000313" key="2">
    <source>
        <dbReference type="Proteomes" id="UP000030661"/>
    </source>
</evidence>
<dbReference type="EMBL" id="DF820463">
    <property type="protein sequence ID" value="GAK55354.1"/>
    <property type="molecule type" value="Genomic_DNA"/>
</dbReference>
<keyword evidence="2" id="KW-1185">Reference proteome</keyword>
<evidence type="ECO:0000313" key="1">
    <source>
        <dbReference type="EMBL" id="GAK55354.1"/>
    </source>
</evidence>
<dbReference type="HOGENOM" id="CLU_2380366_0_0_0"/>
<protein>
    <submittedName>
        <fullName evidence="1">Uncharacterized protein</fullName>
    </submittedName>
</protein>
<organism evidence="1">
    <name type="scientific">Vecturithrix granuli</name>
    <dbReference type="NCBI Taxonomy" id="1499967"/>
    <lineage>
        <taxon>Bacteria</taxon>
        <taxon>Candidatus Moduliflexota</taxon>
        <taxon>Candidatus Vecturitrichia</taxon>
        <taxon>Candidatus Vecturitrichales</taxon>
        <taxon>Candidatus Vecturitrichaceae</taxon>
        <taxon>Candidatus Vecturithrix</taxon>
    </lineage>
</organism>
<proteinExistence type="predicted"/>
<reference evidence="1" key="1">
    <citation type="journal article" date="2015" name="PeerJ">
        <title>First genomic representation of candidate bacterial phylum KSB3 points to enhanced environmental sensing as a trigger of wastewater bulking.</title>
        <authorList>
            <person name="Sekiguchi Y."/>
            <person name="Ohashi A."/>
            <person name="Parks D.H."/>
            <person name="Yamauchi T."/>
            <person name="Tyson G.W."/>
            <person name="Hugenholtz P."/>
        </authorList>
    </citation>
    <scope>NUCLEOTIDE SEQUENCE [LARGE SCALE GENOMIC DNA]</scope>
</reference>
<name>A0A0S6WAN7_VECG1</name>
<dbReference type="Proteomes" id="UP000030661">
    <property type="component" value="Unassembled WGS sequence"/>
</dbReference>
<accession>A0A0S6WAN7</accession>